<dbReference type="EMBL" id="KN847522">
    <property type="protein sequence ID" value="KIV93223.1"/>
    <property type="molecule type" value="Genomic_DNA"/>
</dbReference>
<feature type="transmembrane region" description="Helical" evidence="15">
    <location>
        <begin position="128"/>
        <end position="150"/>
    </location>
</feature>
<evidence type="ECO:0000313" key="20">
    <source>
        <dbReference type="Proteomes" id="UP000054302"/>
    </source>
</evidence>
<gene>
    <name evidence="19" type="ORF">PV10_04457</name>
</gene>
<dbReference type="OrthoDB" id="2496787at2759"/>
<evidence type="ECO:0000256" key="13">
    <source>
        <dbReference type="ARBA" id="ARBA00038359"/>
    </source>
</evidence>
<feature type="transmembrane region" description="Helical" evidence="15">
    <location>
        <begin position="247"/>
        <end position="269"/>
    </location>
</feature>
<feature type="chain" id="PRO_5002238191" evidence="16">
    <location>
        <begin position="21"/>
        <end position="452"/>
    </location>
</feature>
<keyword evidence="5" id="KW-0964">Secreted</keyword>
<evidence type="ECO:0000259" key="18">
    <source>
        <dbReference type="Pfam" id="PF20684"/>
    </source>
</evidence>
<keyword evidence="6" id="KW-0325">Glycoprotein</keyword>
<dbReference type="GO" id="GO:0098552">
    <property type="term" value="C:side of membrane"/>
    <property type="evidence" value="ECO:0007669"/>
    <property type="project" value="UniProtKB-KW"/>
</dbReference>
<evidence type="ECO:0000256" key="2">
    <source>
        <dbReference type="ARBA" id="ARBA00004589"/>
    </source>
</evidence>
<evidence type="ECO:0000256" key="8">
    <source>
        <dbReference type="ARBA" id="ARBA00022729"/>
    </source>
</evidence>
<dbReference type="PANTHER" id="PTHR33048:SF143">
    <property type="entry name" value="EXTRACELLULAR MEMBRANE PROTEIN CFEM DOMAIN-CONTAINING PROTEIN-RELATED"/>
    <property type="match status" value="1"/>
</dbReference>
<comment type="subcellular location">
    <subcellularLocation>
        <location evidence="2">Membrane</location>
        <topology evidence="2">Lipid-anchor</topology>
        <topology evidence="2">GPI-anchor</topology>
    </subcellularLocation>
    <subcellularLocation>
        <location evidence="1">Membrane</location>
        <topology evidence="1">Multi-pass membrane protein</topology>
    </subcellularLocation>
    <subcellularLocation>
        <location evidence="3">Secreted</location>
    </subcellularLocation>
</comment>
<evidence type="ECO:0000256" key="11">
    <source>
        <dbReference type="ARBA" id="ARBA00023157"/>
    </source>
</evidence>
<evidence type="ECO:0000256" key="16">
    <source>
        <dbReference type="SAM" id="SignalP"/>
    </source>
</evidence>
<evidence type="ECO:0000256" key="3">
    <source>
        <dbReference type="ARBA" id="ARBA00004613"/>
    </source>
</evidence>
<dbReference type="GO" id="GO:0005576">
    <property type="term" value="C:extracellular region"/>
    <property type="evidence" value="ECO:0007669"/>
    <property type="project" value="UniProtKB-SubCell"/>
</dbReference>
<organism evidence="19 20">
    <name type="scientific">Exophiala mesophila</name>
    <name type="common">Black yeast-like fungus</name>
    <dbReference type="NCBI Taxonomy" id="212818"/>
    <lineage>
        <taxon>Eukaryota</taxon>
        <taxon>Fungi</taxon>
        <taxon>Dikarya</taxon>
        <taxon>Ascomycota</taxon>
        <taxon>Pezizomycotina</taxon>
        <taxon>Eurotiomycetes</taxon>
        <taxon>Chaetothyriomycetidae</taxon>
        <taxon>Chaetothyriales</taxon>
        <taxon>Herpotrichiellaceae</taxon>
        <taxon>Exophiala</taxon>
    </lineage>
</organism>
<evidence type="ECO:0000256" key="9">
    <source>
        <dbReference type="ARBA" id="ARBA00022989"/>
    </source>
</evidence>
<keyword evidence="6" id="KW-0336">GPI-anchor</keyword>
<comment type="similarity">
    <text evidence="4">Belongs to the RBT5 family.</text>
</comment>
<dbReference type="PANTHER" id="PTHR33048">
    <property type="entry name" value="PTH11-LIKE INTEGRAL MEMBRANE PROTEIN (AFU_ORTHOLOGUE AFUA_5G11245)"/>
    <property type="match status" value="1"/>
</dbReference>
<feature type="domain" description="CFEM" evidence="17">
    <location>
        <begin position="24"/>
        <end position="85"/>
    </location>
</feature>
<keyword evidence="11" id="KW-1015">Disulfide bond</keyword>
<feature type="transmembrane region" description="Helical" evidence="15">
    <location>
        <begin position="94"/>
        <end position="116"/>
    </location>
</feature>
<keyword evidence="8 16" id="KW-0732">Signal</keyword>
<feature type="transmembrane region" description="Helical" evidence="15">
    <location>
        <begin position="170"/>
        <end position="193"/>
    </location>
</feature>
<dbReference type="Proteomes" id="UP000054302">
    <property type="component" value="Unassembled WGS sequence"/>
</dbReference>
<dbReference type="GeneID" id="27322302"/>
<dbReference type="Pfam" id="PF05730">
    <property type="entry name" value="CFEM"/>
    <property type="match status" value="1"/>
</dbReference>
<dbReference type="InterPro" id="IPR052337">
    <property type="entry name" value="SAT4-like"/>
</dbReference>
<evidence type="ECO:0000256" key="10">
    <source>
        <dbReference type="ARBA" id="ARBA00023136"/>
    </source>
</evidence>
<evidence type="ECO:0000259" key="17">
    <source>
        <dbReference type="Pfam" id="PF05730"/>
    </source>
</evidence>
<keyword evidence="7 15" id="KW-0812">Transmembrane</keyword>
<dbReference type="STRING" id="212818.A0A0D2A2C6"/>
<name>A0A0D2A2C6_EXOME</name>
<keyword evidence="20" id="KW-1185">Reference proteome</keyword>
<evidence type="ECO:0000256" key="15">
    <source>
        <dbReference type="SAM" id="Phobius"/>
    </source>
</evidence>
<dbReference type="HOGENOM" id="CLU_028200_6_2_1"/>
<dbReference type="VEuPathDB" id="FungiDB:PV10_04457"/>
<feature type="transmembrane region" description="Helical" evidence="15">
    <location>
        <begin position="205"/>
        <end position="227"/>
    </location>
</feature>
<feature type="transmembrane region" description="Helical" evidence="15">
    <location>
        <begin position="289"/>
        <end position="310"/>
    </location>
</feature>
<sequence length="452" mass="50737">MATRFLVFIVILCFVQTIFAQTLSLSQCAIQCTTQVTTQSSSCPDGLQCFCADQPLFQLGIDCWKENCTIREGLVARNITSLQCNIPDRDRGQAGTAITFASMSVALVFVAMQIIVFTTMRHWGWDDILMVIATVLMVLNAAANPVARTYGFGRDVWRLPFNHTSTVMKIFYIGGIIYAVAVAMTKMAFLCFYIRLFPRSTLQKWAYPILVITFIQGTIFTFLFIFQCSPISYAWTSWDGESEGKCLNFDVGAVLHSIFNIVLDFIIFFLPMRQMFQLNLSQKKRVQVLLMFAVGFFVTVVSILRLISLIQLDGSTNPPCKLTTNLQPTPPSPSDLSIHLHRPRTNIQPSTTDDYIPLGYWSDLELNIGIACLCMPSARVILRRYFPSCRLATTAHDTRSDEYVRASQIRNDISSSGISKLPRSVTRSGVVKDSSSDQVELFSVNRPEGRVS</sequence>
<feature type="domain" description="Rhodopsin" evidence="18">
    <location>
        <begin position="119"/>
        <end position="320"/>
    </location>
</feature>
<dbReference type="RefSeq" id="XP_016224797.1">
    <property type="nucleotide sequence ID" value="XM_016369009.1"/>
</dbReference>
<dbReference type="Pfam" id="PF20684">
    <property type="entry name" value="Fung_rhodopsin"/>
    <property type="match status" value="1"/>
</dbReference>
<evidence type="ECO:0000256" key="7">
    <source>
        <dbReference type="ARBA" id="ARBA00022692"/>
    </source>
</evidence>
<evidence type="ECO:0000256" key="14">
    <source>
        <dbReference type="SAM" id="MobiDB-lite"/>
    </source>
</evidence>
<evidence type="ECO:0000256" key="4">
    <source>
        <dbReference type="ARBA" id="ARBA00010031"/>
    </source>
</evidence>
<evidence type="ECO:0000256" key="5">
    <source>
        <dbReference type="ARBA" id="ARBA00022525"/>
    </source>
</evidence>
<keyword evidence="9 15" id="KW-1133">Transmembrane helix</keyword>
<dbReference type="InterPro" id="IPR008427">
    <property type="entry name" value="Extracellular_membr_CFEM_dom"/>
</dbReference>
<dbReference type="AlphaFoldDB" id="A0A0D2A2C6"/>
<reference evidence="19 20" key="1">
    <citation type="submission" date="2015-01" db="EMBL/GenBank/DDBJ databases">
        <title>The Genome Sequence of Exophiala mesophila CBS40295.</title>
        <authorList>
            <consortium name="The Broad Institute Genomics Platform"/>
            <person name="Cuomo C."/>
            <person name="de Hoog S."/>
            <person name="Gorbushina A."/>
            <person name="Stielow B."/>
            <person name="Teixiera M."/>
            <person name="Abouelleil A."/>
            <person name="Chapman S.B."/>
            <person name="Priest M."/>
            <person name="Young S.K."/>
            <person name="Wortman J."/>
            <person name="Nusbaum C."/>
            <person name="Birren B."/>
        </authorList>
    </citation>
    <scope>NUCLEOTIDE SEQUENCE [LARGE SCALE GENOMIC DNA]</scope>
    <source>
        <strain evidence="19 20">CBS 40295</strain>
    </source>
</reference>
<protein>
    <submittedName>
        <fullName evidence="19">Uncharacterized protein</fullName>
    </submittedName>
</protein>
<evidence type="ECO:0000256" key="6">
    <source>
        <dbReference type="ARBA" id="ARBA00022622"/>
    </source>
</evidence>
<feature type="region of interest" description="Disordered" evidence="14">
    <location>
        <begin position="417"/>
        <end position="437"/>
    </location>
</feature>
<proteinExistence type="inferred from homology"/>
<evidence type="ECO:0000256" key="12">
    <source>
        <dbReference type="ARBA" id="ARBA00023288"/>
    </source>
</evidence>
<dbReference type="InterPro" id="IPR049326">
    <property type="entry name" value="Rhodopsin_dom_fungi"/>
</dbReference>
<evidence type="ECO:0000256" key="1">
    <source>
        <dbReference type="ARBA" id="ARBA00004141"/>
    </source>
</evidence>
<evidence type="ECO:0000313" key="19">
    <source>
        <dbReference type="EMBL" id="KIV93223.1"/>
    </source>
</evidence>
<keyword evidence="12" id="KW-0449">Lipoprotein</keyword>
<feature type="signal peptide" evidence="16">
    <location>
        <begin position="1"/>
        <end position="20"/>
    </location>
</feature>
<comment type="similarity">
    <text evidence="13">Belongs to the SAT4 family.</text>
</comment>
<accession>A0A0D2A2C6</accession>
<keyword evidence="10 15" id="KW-0472">Membrane</keyword>